<sequence length="72" mass="8527">MALFHLLFQRYASALLLSMTLRQFIKATKKRFLFCIKSRPGFLLWKPRRFILFIGVLSDTQCLPTGIQFLKF</sequence>
<protein>
    <submittedName>
        <fullName evidence="1">Uncharacterized protein</fullName>
    </submittedName>
</protein>
<dbReference type="EMBL" id="NMTW01000037">
    <property type="protein sequence ID" value="PDX75371.1"/>
    <property type="molecule type" value="Genomic_DNA"/>
</dbReference>
<reference evidence="1 2" key="1">
    <citation type="journal article" date="2017" name="Front. Microbiol.">
        <title>New Insights into the Diversity of the Genus Faecalibacterium.</title>
        <authorList>
            <person name="Benevides L."/>
            <person name="Burman S."/>
            <person name="Martin R."/>
            <person name="Robert V."/>
            <person name="Thomas M."/>
            <person name="Miquel S."/>
            <person name="Chain F."/>
            <person name="Sokol H."/>
            <person name="Bermudez-Humaran L.G."/>
            <person name="Morrison M."/>
            <person name="Langella P."/>
            <person name="Azevedo V.A."/>
            <person name="Chatel J.M."/>
            <person name="Soares S."/>
        </authorList>
    </citation>
    <scope>NUCLEOTIDE SEQUENCE [LARGE SCALE GENOMIC DNA]</scope>
    <source>
        <strain evidence="1 2">CNCM I 4573</strain>
    </source>
</reference>
<organism evidence="1 2">
    <name type="scientific">Faecalibacterium prausnitzii</name>
    <dbReference type="NCBI Taxonomy" id="853"/>
    <lineage>
        <taxon>Bacteria</taxon>
        <taxon>Bacillati</taxon>
        <taxon>Bacillota</taxon>
        <taxon>Clostridia</taxon>
        <taxon>Eubacteriales</taxon>
        <taxon>Oscillospiraceae</taxon>
        <taxon>Faecalibacterium</taxon>
    </lineage>
</organism>
<accession>A0A2A7A8B6</accession>
<evidence type="ECO:0000313" key="2">
    <source>
        <dbReference type="Proteomes" id="UP000220157"/>
    </source>
</evidence>
<evidence type="ECO:0000313" key="1">
    <source>
        <dbReference type="EMBL" id="PDX75371.1"/>
    </source>
</evidence>
<proteinExistence type="predicted"/>
<gene>
    <name evidence="1" type="ORF">CGS56_08910</name>
</gene>
<dbReference type="Proteomes" id="UP000220157">
    <property type="component" value="Unassembled WGS sequence"/>
</dbReference>
<name>A0A2A7A8B6_9FIRM</name>
<dbReference type="AlphaFoldDB" id="A0A2A7A8B6"/>
<comment type="caution">
    <text evidence="1">The sequence shown here is derived from an EMBL/GenBank/DDBJ whole genome shotgun (WGS) entry which is preliminary data.</text>
</comment>